<sequence>MIPYHITGQRTTTAINMAVNVHGMTRSKIGYADTLLLYDHWALMDLEASATCPQEIADSKPAIVIVDNDDFKIDTMTGNSTGAHRTNVMFVQPESYEKKPDEEPAVRLIKKKEISAQLKQKCIELTNVHQYRCPPGSKSEPPARTRVDPPVNGTVLQRARCQQYMHCLA</sequence>
<name>A0A7J5Z524_DISMA</name>
<dbReference type="AlphaFoldDB" id="A0A7J5Z524"/>
<gene>
    <name evidence="1" type="ORF">F7725_017655</name>
</gene>
<dbReference type="EMBL" id="JAAKFY010000006">
    <property type="protein sequence ID" value="KAF3856932.1"/>
    <property type="molecule type" value="Genomic_DNA"/>
</dbReference>
<protein>
    <submittedName>
        <fullName evidence="1">Uncharacterized protein</fullName>
    </submittedName>
</protein>
<proteinExistence type="predicted"/>
<evidence type="ECO:0000313" key="1">
    <source>
        <dbReference type="EMBL" id="KAF3856932.1"/>
    </source>
</evidence>
<reference evidence="1 2" key="1">
    <citation type="submission" date="2020-03" db="EMBL/GenBank/DDBJ databases">
        <title>Dissostichus mawsoni Genome sequencing and assembly.</title>
        <authorList>
            <person name="Park H."/>
        </authorList>
    </citation>
    <scope>NUCLEOTIDE SEQUENCE [LARGE SCALE GENOMIC DNA]</scope>
    <source>
        <strain evidence="1">DM0001</strain>
        <tissue evidence="1">Muscle</tissue>
    </source>
</reference>
<keyword evidence="2" id="KW-1185">Reference proteome</keyword>
<organism evidence="1 2">
    <name type="scientific">Dissostichus mawsoni</name>
    <name type="common">Antarctic cod</name>
    <dbReference type="NCBI Taxonomy" id="36200"/>
    <lineage>
        <taxon>Eukaryota</taxon>
        <taxon>Metazoa</taxon>
        <taxon>Chordata</taxon>
        <taxon>Craniata</taxon>
        <taxon>Vertebrata</taxon>
        <taxon>Euteleostomi</taxon>
        <taxon>Actinopterygii</taxon>
        <taxon>Neopterygii</taxon>
        <taxon>Teleostei</taxon>
        <taxon>Neoteleostei</taxon>
        <taxon>Acanthomorphata</taxon>
        <taxon>Eupercaria</taxon>
        <taxon>Perciformes</taxon>
        <taxon>Notothenioidei</taxon>
        <taxon>Nototheniidae</taxon>
        <taxon>Dissostichus</taxon>
    </lineage>
</organism>
<dbReference type="OrthoDB" id="8060926at2759"/>
<comment type="caution">
    <text evidence="1">The sequence shown here is derived from an EMBL/GenBank/DDBJ whole genome shotgun (WGS) entry which is preliminary data.</text>
</comment>
<evidence type="ECO:0000313" key="2">
    <source>
        <dbReference type="Proteomes" id="UP000518266"/>
    </source>
</evidence>
<accession>A0A7J5Z524</accession>
<dbReference type="Proteomes" id="UP000518266">
    <property type="component" value="Unassembled WGS sequence"/>
</dbReference>